<feature type="chain" id="PRO_5044834274" evidence="2">
    <location>
        <begin position="22"/>
        <end position="421"/>
    </location>
</feature>
<dbReference type="InterPro" id="IPR007110">
    <property type="entry name" value="Ig-like_dom"/>
</dbReference>
<dbReference type="InterPro" id="IPR036179">
    <property type="entry name" value="Ig-like_dom_sf"/>
</dbReference>
<accession>A0ABD1F0A4</accession>
<dbReference type="GO" id="GO:0048812">
    <property type="term" value="P:neuron projection morphogenesis"/>
    <property type="evidence" value="ECO:0007669"/>
    <property type="project" value="UniProtKB-ARBA"/>
</dbReference>
<keyword evidence="6" id="KW-1185">Reference proteome</keyword>
<evidence type="ECO:0000313" key="5">
    <source>
        <dbReference type="EMBL" id="KAL1506578.1"/>
    </source>
</evidence>
<evidence type="ECO:0000256" key="2">
    <source>
        <dbReference type="SAM" id="SignalP"/>
    </source>
</evidence>
<evidence type="ECO:0000256" key="1">
    <source>
        <dbReference type="ARBA" id="ARBA00023319"/>
    </source>
</evidence>
<dbReference type="EMBL" id="JBDJPC010000004">
    <property type="protein sequence ID" value="KAL1506578.1"/>
    <property type="molecule type" value="Genomic_DNA"/>
</dbReference>
<evidence type="ECO:0000313" key="6">
    <source>
        <dbReference type="Proteomes" id="UP001566132"/>
    </source>
</evidence>
<dbReference type="SMART" id="SM00408">
    <property type="entry name" value="IGc2"/>
    <property type="match status" value="2"/>
</dbReference>
<dbReference type="PROSITE" id="PS50853">
    <property type="entry name" value="FN3"/>
    <property type="match status" value="1"/>
</dbReference>
<dbReference type="Gene3D" id="2.60.40.10">
    <property type="entry name" value="Immunoglobulins"/>
    <property type="match status" value="4"/>
</dbReference>
<keyword evidence="1" id="KW-0393">Immunoglobulin domain</keyword>
<dbReference type="CDD" id="cd00096">
    <property type="entry name" value="Ig"/>
    <property type="match status" value="2"/>
</dbReference>
<evidence type="ECO:0000259" key="4">
    <source>
        <dbReference type="PROSITE" id="PS50853"/>
    </source>
</evidence>
<feature type="domain" description="Ig-like" evidence="3">
    <location>
        <begin position="201"/>
        <end position="290"/>
    </location>
</feature>
<organism evidence="5 6">
    <name type="scientific">Hypothenemus hampei</name>
    <name type="common">Coffee berry borer</name>
    <dbReference type="NCBI Taxonomy" id="57062"/>
    <lineage>
        <taxon>Eukaryota</taxon>
        <taxon>Metazoa</taxon>
        <taxon>Ecdysozoa</taxon>
        <taxon>Arthropoda</taxon>
        <taxon>Hexapoda</taxon>
        <taxon>Insecta</taxon>
        <taxon>Pterygota</taxon>
        <taxon>Neoptera</taxon>
        <taxon>Endopterygota</taxon>
        <taxon>Coleoptera</taxon>
        <taxon>Polyphaga</taxon>
        <taxon>Cucujiformia</taxon>
        <taxon>Curculionidae</taxon>
        <taxon>Scolytinae</taxon>
        <taxon>Hypothenemus</taxon>
    </lineage>
</organism>
<dbReference type="InterPro" id="IPR013783">
    <property type="entry name" value="Ig-like_fold"/>
</dbReference>
<dbReference type="SMART" id="SM00060">
    <property type="entry name" value="FN3"/>
    <property type="match status" value="1"/>
</dbReference>
<dbReference type="InterPro" id="IPR003599">
    <property type="entry name" value="Ig_sub"/>
</dbReference>
<feature type="domain" description="Ig-like" evidence="3">
    <location>
        <begin position="21"/>
        <end position="107"/>
    </location>
</feature>
<dbReference type="CDD" id="cd00063">
    <property type="entry name" value="FN3"/>
    <property type="match status" value="1"/>
</dbReference>
<dbReference type="SUPFAM" id="SSF49265">
    <property type="entry name" value="Fibronectin type III"/>
    <property type="match status" value="1"/>
</dbReference>
<feature type="domain" description="Fibronectin type-III" evidence="4">
    <location>
        <begin position="297"/>
        <end position="396"/>
    </location>
</feature>
<keyword evidence="2" id="KW-0732">Signal</keyword>
<name>A0ABD1F0A4_HYPHA</name>
<reference evidence="5 6" key="1">
    <citation type="submission" date="2024-05" db="EMBL/GenBank/DDBJ databases">
        <title>Genetic variation in Jamaican populations of the coffee berry borer (Hypothenemus hampei).</title>
        <authorList>
            <person name="Errbii M."/>
            <person name="Myrie A."/>
        </authorList>
    </citation>
    <scope>NUCLEOTIDE SEQUENCE [LARGE SCALE GENOMIC DNA]</scope>
    <source>
        <strain evidence="5">JA-Hopewell-2020-01-JO</strain>
        <tissue evidence="5">Whole body</tissue>
    </source>
</reference>
<protein>
    <submittedName>
        <fullName evidence="5">Uncharacterized protein</fullName>
    </submittedName>
</protein>
<dbReference type="Pfam" id="PF13927">
    <property type="entry name" value="Ig_3"/>
    <property type="match status" value="1"/>
</dbReference>
<evidence type="ECO:0000259" key="3">
    <source>
        <dbReference type="PROSITE" id="PS50835"/>
    </source>
</evidence>
<dbReference type="PANTHER" id="PTHR10075">
    <property type="entry name" value="BASIGIN RELATED"/>
    <property type="match status" value="1"/>
</dbReference>
<sequence length="421" mass="46595">MKTISCGFFLVFSLLVGQSIAKLSVTHSVATRKENGTFNVYCKDLDAGSKVTWKGPNNRPLGEKTSPLSKITMHGTQLTFTMIKKEDAGTYVCSSGSESITFELVVSGDIEFVDTPASTVAEENSKKVLKCEVKQARTEWIVDTEPPDEDKYTVLADGLLIKNVSISDADRKYICRGFNVATGDFADKKISLVVIHPPRPPRLTYAKDNIVHGYIGGIVNLTCEVEARPPPKIEWYQRESGEKIIGKRVTTDNPNVSTLLVMIKKPEDFTDYKCQATNSRGKLDTIFTVVEGTQPYPPISLEVKNANSSALFVHVEEPELTEAENRTKMEPTGVRIEYRSHDDPEWNVQSFSLTEDKIYVISDLAKNTTYQVRAATENIAGFSEFTNITEYTTSSFASVLSSSPFIALFGAAFQAIARGFI</sequence>
<feature type="signal peptide" evidence="2">
    <location>
        <begin position="1"/>
        <end position="21"/>
    </location>
</feature>
<comment type="caution">
    <text evidence="5">The sequence shown here is derived from an EMBL/GenBank/DDBJ whole genome shotgun (WGS) entry which is preliminary data.</text>
</comment>
<proteinExistence type="predicted"/>
<dbReference type="InterPro" id="IPR003961">
    <property type="entry name" value="FN3_dom"/>
</dbReference>
<dbReference type="InterPro" id="IPR003598">
    <property type="entry name" value="Ig_sub2"/>
</dbReference>
<dbReference type="Proteomes" id="UP001566132">
    <property type="component" value="Unassembled WGS sequence"/>
</dbReference>
<gene>
    <name evidence="5" type="ORF">ABEB36_005911</name>
</gene>
<dbReference type="InterPro" id="IPR036116">
    <property type="entry name" value="FN3_sf"/>
</dbReference>
<dbReference type="SMART" id="SM00409">
    <property type="entry name" value="IG"/>
    <property type="match status" value="3"/>
</dbReference>
<dbReference type="SUPFAM" id="SSF48726">
    <property type="entry name" value="Immunoglobulin"/>
    <property type="match status" value="3"/>
</dbReference>
<dbReference type="AlphaFoldDB" id="A0ABD1F0A4"/>
<dbReference type="PROSITE" id="PS50835">
    <property type="entry name" value="IG_LIKE"/>
    <property type="match status" value="2"/>
</dbReference>
<dbReference type="PANTHER" id="PTHR10075:SF100">
    <property type="entry name" value="FASCICLIN-2"/>
    <property type="match status" value="1"/>
</dbReference>